<dbReference type="OrthoDB" id="2444300at2759"/>
<evidence type="ECO:0000313" key="1">
    <source>
        <dbReference type="EMBL" id="CAG8803076.1"/>
    </source>
</evidence>
<reference evidence="1" key="1">
    <citation type="submission" date="2021-06" db="EMBL/GenBank/DDBJ databases">
        <authorList>
            <person name="Kallberg Y."/>
            <person name="Tangrot J."/>
            <person name="Rosling A."/>
        </authorList>
    </citation>
    <scope>NUCLEOTIDE SEQUENCE</scope>
    <source>
        <strain evidence="1">FL966</strain>
    </source>
</reference>
<dbReference type="AlphaFoldDB" id="A0A9N9JY57"/>
<comment type="caution">
    <text evidence="1">The sequence shown here is derived from an EMBL/GenBank/DDBJ whole genome shotgun (WGS) entry which is preliminary data.</text>
</comment>
<accession>A0A9N9JY57</accession>
<evidence type="ECO:0000313" key="2">
    <source>
        <dbReference type="Proteomes" id="UP000789759"/>
    </source>
</evidence>
<sequence>FIQALQLPIQEEINELQKVSLVSNIEQNTFFWLHALVRFNKSCGIFKFIELIDSVVELETYLC</sequence>
<dbReference type="Proteomes" id="UP000789759">
    <property type="component" value="Unassembled WGS sequence"/>
</dbReference>
<proteinExistence type="predicted"/>
<gene>
    <name evidence="1" type="ORF">CPELLU_LOCUS17865</name>
</gene>
<feature type="non-terminal residue" evidence="1">
    <location>
        <position position="1"/>
    </location>
</feature>
<keyword evidence="2" id="KW-1185">Reference proteome</keyword>
<organism evidence="1 2">
    <name type="scientific">Cetraspora pellucida</name>
    <dbReference type="NCBI Taxonomy" id="1433469"/>
    <lineage>
        <taxon>Eukaryota</taxon>
        <taxon>Fungi</taxon>
        <taxon>Fungi incertae sedis</taxon>
        <taxon>Mucoromycota</taxon>
        <taxon>Glomeromycotina</taxon>
        <taxon>Glomeromycetes</taxon>
        <taxon>Diversisporales</taxon>
        <taxon>Gigasporaceae</taxon>
        <taxon>Cetraspora</taxon>
    </lineage>
</organism>
<protein>
    <submittedName>
        <fullName evidence="1">797_t:CDS:1</fullName>
    </submittedName>
</protein>
<name>A0A9N9JY57_9GLOM</name>
<dbReference type="EMBL" id="CAJVQA010032367">
    <property type="protein sequence ID" value="CAG8803076.1"/>
    <property type="molecule type" value="Genomic_DNA"/>
</dbReference>